<protein>
    <submittedName>
        <fullName evidence="2">Uncharacterized protein</fullName>
    </submittedName>
</protein>
<organism evidence="2 3">
    <name type="scientific">Pristionchus mayeri</name>
    <dbReference type="NCBI Taxonomy" id="1317129"/>
    <lineage>
        <taxon>Eukaryota</taxon>
        <taxon>Metazoa</taxon>
        <taxon>Ecdysozoa</taxon>
        <taxon>Nematoda</taxon>
        <taxon>Chromadorea</taxon>
        <taxon>Rhabditida</taxon>
        <taxon>Rhabditina</taxon>
        <taxon>Diplogasteromorpha</taxon>
        <taxon>Diplogasteroidea</taxon>
        <taxon>Neodiplogasteridae</taxon>
        <taxon>Pristionchus</taxon>
    </lineage>
</organism>
<feature type="compositionally biased region" description="Low complexity" evidence="1">
    <location>
        <begin position="26"/>
        <end position="44"/>
    </location>
</feature>
<keyword evidence="3" id="KW-1185">Reference proteome</keyword>
<comment type="caution">
    <text evidence="2">The sequence shown here is derived from an EMBL/GenBank/DDBJ whole genome shotgun (WGS) entry which is preliminary data.</text>
</comment>
<name>A0AAN5I7F9_9BILA</name>
<accession>A0AAN5I7F9</accession>
<proteinExistence type="predicted"/>
<feature type="non-terminal residue" evidence="2">
    <location>
        <position position="264"/>
    </location>
</feature>
<sequence length="264" mass="28815">MGGRAGALNTKSSAAFGPVPEPGDEAPPTSGSDAASDSSSSPSSSSLSAPAMSLLLFYLSLCQLLDHSVSRLQKHRSHQMTNEQERLLSALLLGEWLGLLGLEVARRSLIISLRVAATRVAIVLALLQQSSLRSSPASILLPIRLIVTAILLALALGGSSPRSFLLNVTHARLLLQLLRLLAFSLYESIADPSWESLPLFHRRSSHAPWWRRRVIVVHRRGGCSSAPPAIVANLSLIVPSSSHRRHHSSAHHLRHHLWWWRPET</sequence>
<gene>
    <name evidence="2" type="ORF">PMAYCL1PPCAC_25557</name>
</gene>
<dbReference type="Proteomes" id="UP001328107">
    <property type="component" value="Unassembled WGS sequence"/>
</dbReference>
<dbReference type="AlphaFoldDB" id="A0AAN5I7F9"/>
<reference evidence="3" key="1">
    <citation type="submission" date="2022-10" db="EMBL/GenBank/DDBJ databases">
        <title>Genome assembly of Pristionchus species.</title>
        <authorList>
            <person name="Yoshida K."/>
            <person name="Sommer R.J."/>
        </authorList>
    </citation>
    <scope>NUCLEOTIDE SEQUENCE [LARGE SCALE GENOMIC DNA]</scope>
    <source>
        <strain evidence="3">RS5460</strain>
    </source>
</reference>
<evidence type="ECO:0000256" key="1">
    <source>
        <dbReference type="SAM" id="MobiDB-lite"/>
    </source>
</evidence>
<feature type="region of interest" description="Disordered" evidence="1">
    <location>
        <begin position="1"/>
        <end position="44"/>
    </location>
</feature>
<dbReference type="EMBL" id="BTRK01000005">
    <property type="protein sequence ID" value="GMR55362.1"/>
    <property type="molecule type" value="Genomic_DNA"/>
</dbReference>
<evidence type="ECO:0000313" key="2">
    <source>
        <dbReference type="EMBL" id="GMR55362.1"/>
    </source>
</evidence>
<evidence type="ECO:0000313" key="3">
    <source>
        <dbReference type="Proteomes" id="UP001328107"/>
    </source>
</evidence>